<dbReference type="EMBL" id="CP032627">
    <property type="protein sequence ID" value="AYG00465.1"/>
    <property type="molecule type" value="Genomic_DNA"/>
</dbReference>
<reference evidence="2 3" key="1">
    <citation type="submission" date="2018-09" db="EMBL/GenBank/DDBJ databases">
        <title>Genome sequencing of strain 1JSPR-7.</title>
        <authorList>
            <person name="Heo J."/>
            <person name="Kim S.-J."/>
            <person name="Kwon S.-W."/>
        </authorList>
    </citation>
    <scope>NUCLEOTIDE SEQUENCE [LARGE SCALE GENOMIC DNA]</scope>
    <source>
        <strain evidence="2 3">1JSPR-7</strain>
    </source>
</reference>
<keyword evidence="1" id="KW-1133">Transmembrane helix</keyword>
<name>A0A387B9F3_9LACT</name>
<dbReference type="OrthoDB" id="2194052at2"/>
<organism evidence="2 3">
    <name type="scientific">Lactococcus allomyrinae</name>
    <dbReference type="NCBI Taxonomy" id="2419773"/>
    <lineage>
        <taxon>Bacteria</taxon>
        <taxon>Bacillati</taxon>
        <taxon>Bacillota</taxon>
        <taxon>Bacilli</taxon>
        <taxon>Lactobacillales</taxon>
        <taxon>Streptococcaceae</taxon>
        <taxon>Lactococcus</taxon>
    </lineage>
</organism>
<dbReference type="RefSeq" id="WP_120771853.1">
    <property type="nucleotide sequence ID" value="NZ_CP032627.1"/>
</dbReference>
<dbReference type="KEGG" id="lact:D7I46_04795"/>
<feature type="transmembrane region" description="Helical" evidence="1">
    <location>
        <begin position="77"/>
        <end position="101"/>
    </location>
</feature>
<feature type="transmembrane region" description="Helical" evidence="1">
    <location>
        <begin position="178"/>
        <end position="198"/>
    </location>
</feature>
<feature type="transmembrane region" description="Helical" evidence="1">
    <location>
        <begin position="204"/>
        <end position="223"/>
    </location>
</feature>
<keyword evidence="1" id="KW-0812">Transmembrane</keyword>
<keyword evidence="1" id="KW-0472">Membrane</keyword>
<dbReference type="Proteomes" id="UP000269374">
    <property type="component" value="Chromosome"/>
</dbReference>
<feature type="transmembrane region" description="Helical" evidence="1">
    <location>
        <begin position="107"/>
        <end position="134"/>
    </location>
</feature>
<keyword evidence="3" id="KW-1185">Reference proteome</keyword>
<proteinExistence type="predicted"/>
<evidence type="ECO:0000256" key="1">
    <source>
        <dbReference type="SAM" id="Phobius"/>
    </source>
</evidence>
<protein>
    <recommendedName>
        <fullName evidence="4">DUF443 family protein</fullName>
    </recommendedName>
</protein>
<dbReference type="AlphaFoldDB" id="A0A387B9F3"/>
<evidence type="ECO:0008006" key="4">
    <source>
        <dbReference type="Google" id="ProtNLM"/>
    </source>
</evidence>
<evidence type="ECO:0000313" key="3">
    <source>
        <dbReference type="Proteomes" id="UP000269374"/>
    </source>
</evidence>
<gene>
    <name evidence="2" type="ORF">D7I46_04795</name>
</gene>
<evidence type="ECO:0000313" key="2">
    <source>
        <dbReference type="EMBL" id="AYG00465.1"/>
    </source>
</evidence>
<sequence length="240" mass="27159">MDKYHKINVEGQIFQFSFNQKKPVKGWLLLQSNDDEYLIKQNSFLFRNVYPRKIYQSDIKLSEYKLMNPFQKKNTSGISYIGVAVVVSAAVRALIPAYFFFGNINYPISIGIGIVNILFLWIIMIIVFSAIALFRKILLSNVIKKLNGDLALIGKMSSNIPLGSNKAGVEGTDKKMKIIAFISLSSLIIPITIIFPFFVGLRAMGILIAYIGSIFFFNGNYASDGKRATYEIKILERENR</sequence>
<accession>A0A387B9F3</accession>